<keyword evidence="1" id="KW-1133">Transmembrane helix</keyword>
<gene>
    <name evidence="3" type="ORF">HINF_LOCUS18008</name>
    <name evidence="2" type="ORF">HINF_LOCUS66249</name>
</gene>
<name>A0AA86RVF9_9EUKA</name>
<feature type="transmembrane region" description="Helical" evidence="1">
    <location>
        <begin position="96"/>
        <end position="118"/>
    </location>
</feature>
<accession>A0AA86RVF9</accession>
<reference evidence="2" key="1">
    <citation type="submission" date="2023-06" db="EMBL/GenBank/DDBJ databases">
        <authorList>
            <person name="Kurt Z."/>
        </authorList>
    </citation>
    <scope>NUCLEOTIDE SEQUENCE</scope>
</reference>
<comment type="caution">
    <text evidence="2">The sequence shown here is derived from an EMBL/GenBank/DDBJ whole genome shotgun (WGS) entry which is preliminary data.</text>
</comment>
<evidence type="ECO:0000256" key="1">
    <source>
        <dbReference type="SAM" id="Phobius"/>
    </source>
</evidence>
<keyword evidence="1" id="KW-0472">Membrane</keyword>
<organism evidence="2">
    <name type="scientific">Hexamita inflata</name>
    <dbReference type="NCBI Taxonomy" id="28002"/>
    <lineage>
        <taxon>Eukaryota</taxon>
        <taxon>Metamonada</taxon>
        <taxon>Diplomonadida</taxon>
        <taxon>Hexamitidae</taxon>
        <taxon>Hexamitinae</taxon>
        <taxon>Hexamita</taxon>
    </lineage>
</organism>
<dbReference type="Proteomes" id="UP001642409">
    <property type="component" value="Unassembled WGS sequence"/>
</dbReference>
<sequence>MCLSLVEVELLTYNRAKFKHPVLYILSSLFVDRTAEQQFLCQHFLVLLELLPQRQNAKFLQSLGRTGDSGAGSSLNIFQMQIKLTFSYKSRHVRDYGIYCTLEHYIIILFNLANFYFYNKMKKTNIMFHWSSQTLYNQNQAVIALERYIEYFVLFIRIC</sequence>
<evidence type="ECO:0000313" key="2">
    <source>
        <dbReference type="EMBL" id="CAI9978604.1"/>
    </source>
</evidence>
<evidence type="ECO:0000313" key="3">
    <source>
        <dbReference type="EMBL" id="CAL6002610.1"/>
    </source>
</evidence>
<dbReference type="AlphaFoldDB" id="A0AA86RVF9"/>
<dbReference type="EMBL" id="CATOUU010001185">
    <property type="protein sequence ID" value="CAI9978604.1"/>
    <property type="molecule type" value="Genomic_DNA"/>
</dbReference>
<protein>
    <submittedName>
        <fullName evidence="3">Hypothetical_protein</fullName>
    </submittedName>
</protein>
<evidence type="ECO:0000313" key="4">
    <source>
        <dbReference type="Proteomes" id="UP001642409"/>
    </source>
</evidence>
<keyword evidence="4" id="KW-1185">Reference proteome</keyword>
<dbReference type="EMBL" id="CAXDID020000045">
    <property type="protein sequence ID" value="CAL6002610.1"/>
    <property type="molecule type" value="Genomic_DNA"/>
</dbReference>
<proteinExistence type="predicted"/>
<reference evidence="3 4" key="2">
    <citation type="submission" date="2024-07" db="EMBL/GenBank/DDBJ databases">
        <authorList>
            <person name="Akdeniz Z."/>
        </authorList>
    </citation>
    <scope>NUCLEOTIDE SEQUENCE [LARGE SCALE GENOMIC DNA]</scope>
</reference>
<keyword evidence="1" id="KW-0812">Transmembrane</keyword>